<sequence>MLEGSIARGTASIRGLVAALGRAQLFDRPLNDKLMNTNAYEEDQAEESQLHILVALATLMITTAMIGLCAELMVDSISAVTASGTISEDFVGLILIPIATKAAEHSTAVTVALRLQGQDGFGHWCYHWL</sequence>
<accession>A0A3D8SHQ7</accession>
<dbReference type="AlphaFoldDB" id="A0A3D8SHQ7"/>
<proteinExistence type="predicted"/>
<protein>
    <recommendedName>
        <fullName evidence="7">Sodium/calcium exchanger membrane region domain-containing protein</fullName>
    </recommendedName>
</protein>
<evidence type="ECO:0000256" key="5">
    <source>
        <dbReference type="ARBA" id="ARBA00023065"/>
    </source>
</evidence>
<dbReference type="PANTHER" id="PTHR31503">
    <property type="entry name" value="VACUOLAR CALCIUM ION TRANSPORTER"/>
    <property type="match status" value="1"/>
</dbReference>
<dbReference type="InterPro" id="IPR004837">
    <property type="entry name" value="NaCa_Exmemb"/>
</dbReference>
<dbReference type="Proteomes" id="UP000256328">
    <property type="component" value="Unassembled WGS sequence"/>
</dbReference>
<dbReference type="Pfam" id="PF01699">
    <property type="entry name" value="Na_Ca_ex"/>
    <property type="match status" value="1"/>
</dbReference>
<evidence type="ECO:0000313" key="8">
    <source>
        <dbReference type="EMBL" id="RDW85694.1"/>
    </source>
</evidence>
<keyword evidence="9" id="KW-1185">Reference proteome</keyword>
<dbReference type="EMBL" id="PDLN01000005">
    <property type="protein sequence ID" value="RDW85694.1"/>
    <property type="molecule type" value="Genomic_DNA"/>
</dbReference>
<dbReference type="PANTHER" id="PTHR31503:SF20">
    <property type="entry name" value="CA(2+)_H(+) EXCHANGER, PUTATIVE (EUROFUNG)-RELATED"/>
    <property type="match status" value="1"/>
</dbReference>
<dbReference type="GO" id="GO:0006874">
    <property type="term" value="P:intracellular calcium ion homeostasis"/>
    <property type="evidence" value="ECO:0007669"/>
    <property type="project" value="TreeGrafter"/>
</dbReference>
<reference evidence="8 9" key="1">
    <citation type="journal article" date="2018" name="IMA Fungus">
        <title>IMA Genome-F 9: Draft genome sequence of Annulohypoxylon stygium, Aspergillus mulundensis, Berkeleyomyces basicola (syn. Thielaviopsis basicola), Ceratocystis smalleyi, two Cercospora beticola strains, Coleophoma cylindrospora, Fusarium fracticaudum, Phialophora cf. hyalina, and Morchella septimelata.</title>
        <authorList>
            <person name="Wingfield B.D."/>
            <person name="Bills G.F."/>
            <person name="Dong Y."/>
            <person name="Huang W."/>
            <person name="Nel W.J."/>
            <person name="Swalarsk-Parry B.S."/>
            <person name="Vaghefi N."/>
            <person name="Wilken P.M."/>
            <person name="An Z."/>
            <person name="de Beer Z.W."/>
            <person name="De Vos L."/>
            <person name="Chen L."/>
            <person name="Duong T.A."/>
            <person name="Gao Y."/>
            <person name="Hammerbacher A."/>
            <person name="Kikkert J.R."/>
            <person name="Li Y."/>
            <person name="Li H."/>
            <person name="Li K."/>
            <person name="Li Q."/>
            <person name="Liu X."/>
            <person name="Ma X."/>
            <person name="Naidoo K."/>
            <person name="Pethybridge S.J."/>
            <person name="Sun J."/>
            <person name="Steenkamp E.T."/>
            <person name="van der Nest M.A."/>
            <person name="van Wyk S."/>
            <person name="Wingfield M.J."/>
            <person name="Xiong C."/>
            <person name="Yue Q."/>
            <person name="Zhang X."/>
        </authorList>
    </citation>
    <scope>NUCLEOTIDE SEQUENCE [LARGE SCALE GENOMIC DNA]</scope>
    <source>
        <strain evidence="8 9">BP5796</strain>
    </source>
</reference>
<gene>
    <name evidence="8" type="ORF">BP5796_04019</name>
</gene>
<evidence type="ECO:0000259" key="7">
    <source>
        <dbReference type="Pfam" id="PF01699"/>
    </source>
</evidence>
<evidence type="ECO:0000256" key="2">
    <source>
        <dbReference type="ARBA" id="ARBA00022448"/>
    </source>
</evidence>
<keyword evidence="3" id="KW-0812">Transmembrane</keyword>
<organism evidence="8 9">
    <name type="scientific">Coleophoma crateriformis</name>
    <dbReference type="NCBI Taxonomy" id="565419"/>
    <lineage>
        <taxon>Eukaryota</taxon>
        <taxon>Fungi</taxon>
        <taxon>Dikarya</taxon>
        <taxon>Ascomycota</taxon>
        <taxon>Pezizomycotina</taxon>
        <taxon>Leotiomycetes</taxon>
        <taxon>Helotiales</taxon>
        <taxon>Dermateaceae</taxon>
        <taxon>Coleophoma</taxon>
    </lineage>
</organism>
<dbReference type="GO" id="GO:0012505">
    <property type="term" value="C:endomembrane system"/>
    <property type="evidence" value="ECO:0007669"/>
    <property type="project" value="UniProtKB-SubCell"/>
</dbReference>
<evidence type="ECO:0000256" key="6">
    <source>
        <dbReference type="ARBA" id="ARBA00023136"/>
    </source>
</evidence>
<name>A0A3D8SHQ7_9HELO</name>
<dbReference type="GO" id="GO:0015369">
    <property type="term" value="F:calcium:proton antiporter activity"/>
    <property type="evidence" value="ECO:0007669"/>
    <property type="project" value="TreeGrafter"/>
</dbReference>
<dbReference type="GO" id="GO:0000329">
    <property type="term" value="C:fungal-type vacuole membrane"/>
    <property type="evidence" value="ECO:0007669"/>
    <property type="project" value="TreeGrafter"/>
</dbReference>
<keyword evidence="6" id="KW-0472">Membrane</keyword>
<keyword evidence="2" id="KW-0813">Transport</keyword>
<dbReference type="OrthoDB" id="1699231at2759"/>
<feature type="domain" description="Sodium/calcium exchanger membrane region" evidence="7">
    <location>
        <begin position="55"/>
        <end position="116"/>
    </location>
</feature>
<keyword evidence="5" id="KW-0406">Ion transport</keyword>
<comment type="caution">
    <text evidence="8">The sequence shown here is derived from an EMBL/GenBank/DDBJ whole genome shotgun (WGS) entry which is preliminary data.</text>
</comment>
<evidence type="ECO:0000256" key="3">
    <source>
        <dbReference type="ARBA" id="ARBA00022692"/>
    </source>
</evidence>
<evidence type="ECO:0000256" key="4">
    <source>
        <dbReference type="ARBA" id="ARBA00022989"/>
    </source>
</evidence>
<evidence type="ECO:0000256" key="1">
    <source>
        <dbReference type="ARBA" id="ARBA00004127"/>
    </source>
</evidence>
<comment type="subcellular location">
    <subcellularLocation>
        <location evidence="1">Endomembrane system</location>
        <topology evidence="1">Multi-pass membrane protein</topology>
    </subcellularLocation>
</comment>
<dbReference type="InterPro" id="IPR004713">
    <property type="entry name" value="CaH_exchang"/>
</dbReference>
<evidence type="ECO:0000313" key="9">
    <source>
        <dbReference type="Proteomes" id="UP000256328"/>
    </source>
</evidence>
<keyword evidence="4" id="KW-1133">Transmembrane helix</keyword>